<protein>
    <submittedName>
        <fullName evidence="1">Uncharacterized protein</fullName>
    </submittedName>
</protein>
<name>Q732C9_BACC1</name>
<accession>Q732C9</accession>
<organism evidence="1 2">
    <name type="scientific">Bacillus cereus (strain ATCC 10987 / NRS 248)</name>
    <dbReference type="NCBI Taxonomy" id="222523"/>
    <lineage>
        <taxon>Bacteria</taxon>
        <taxon>Bacillati</taxon>
        <taxon>Bacillota</taxon>
        <taxon>Bacilli</taxon>
        <taxon>Bacillales</taxon>
        <taxon>Bacillaceae</taxon>
        <taxon>Bacillus</taxon>
        <taxon>Bacillus cereus group</taxon>
    </lineage>
</organism>
<sequence>MHKIPPFFMLHHYFYNSMNNKKVQFILREKG</sequence>
<dbReference type="AlphaFoldDB" id="Q732C9"/>
<evidence type="ECO:0000313" key="2">
    <source>
        <dbReference type="Proteomes" id="UP000002527"/>
    </source>
</evidence>
<dbReference type="KEGG" id="bca:BCE_3985"/>
<evidence type="ECO:0000313" key="1">
    <source>
        <dbReference type="EMBL" id="AAS42888.1"/>
    </source>
</evidence>
<dbReference type="EMBL" id="AE017194">
    <property type="protein sequence ID" value="AAS42888.1"/>
    <property type="molecule type" value="Genomic_DNA"/>
</dbReference>
<proteinExistence type="predicted"/>
<dbReference type="HOGENOM" id="CLU_3394894_0_0_9"/>
<gene>
    <name evidence="1" type="ordered locus">BCE_3985</name>
</gene>
<reference evidence="1 2" key="1">
    <citation type="journal article" date="2004" name="Nucleic Acids Res.">
        <title>The genome sequence of Bacillus cereus ATCC 10987 reveals metabolic adaptations and a large plasmid related to Bacillus anthracis pXO1.</title>
        <authorList>
            <person name="Rasko D.A."/>
            <person name="Ravel J."/>
            <person name="Okstad O.A."/>
            <person name="Helgason E."/>
            <person name="Cer R.Z."/>
            <person name="Jiang L."/>
            <person name="Shores K.A."/>
            <person name="Fouts D.E."/>
            <person name="Tourasse N.J."/>
            <person name="Angiuoli S.V."/>
            <person name="Kolonay J."/>
            <person name="Nelson W.C."/>
            <person name="Kolsto A.-B."/>
            <person name="Fraser C.M."/>
            <person name="Read T.D."/>
        </authorList>
    </citation>
    <scope>NUCLEOTIDE SEQUENCE [LARGE SCALE GENOMIC DNA]</scope>
    <source>
        <strain evidence="2">ATCC 10987 / NRS 248</strain>
    </source>
</reference>
<dbReference type="Proteomes" id="UP000002527">
    <property type="component" value="Chromosome"/>
</dbReference>